<dbReference type="RefSeq" id="WP_277533346.1">
    <property type="nucleotide sequence ID" value="NZ_JAPDIA010000005.1"/>
</dbReference>
<dbReference type="PANTHER" id="PTHR43227">
    <property type="entry name" value="BLL4140 PROTEIN"/>
    <property type="match status" value="1"/>
</dbReference>
<keyword evidence="4 7" id="KW-0812">Transmembrane</keyword>
<comment type="similarity">
    <text evidence="7">Belongs to the binding-protein-dependent transport system permease family.</text>
</comment>
<comment type="subcellular location">
    <subcellularLocation>
        <location evidence="1 7">Cell membrane</location>
        <topology evidence="1 7">Multi-pass membrane protein</topology>
    </subcellularLocation>
</comment>
<evidence type="ECO:0000256" key="8">
    <source>
        <dbReference type="SAM" id="SignalP"/>
    </source>
</evidence>
<accession>A0A9X4QUX0</accession>
<dbReference type="CDD" id="cd06261">
    <property type="entry name" value="TM_PBP2"/>
    <property type="match status" value="1"/>
</dbReference>
<dbReference type="InterPro" id="IPR000515">
    <property type="entry name" value="MetI-like"/>
</dbReference>
<keyword evidence="8" id="KW-0732">Signal</keyword>
<sequence>MRKARKLGWAIIALCLLLAPVSARAQTAWNLEQGKSVTAMAMSPDGKLLAVGSSDTHVYLFDEAGKQIAVMKTGNVVTSVGFAGADRLLASSDDRSLYAFGLGGELLWKQDLKKRVEGVAPSTDGSTAAVTVQNSSELLLIDPADGTTQGKASLGARAADVAAAPGGGYIAVGGKDQNVYLLDGSGNVLFKAGMNGTIGSVAVSDEGRVAAGLTTSAVVLLDRDGGKLREIAVLDSVKDVTLTPDGETIGAADYAGHFYLISSSGKTIWQTQVPAPATQLAFGAKGETLYGGTENGGIYSYDVENVVAGAESAAAQKRIVQIAAAAAALLLIAAGLYLLKKYNRLSVFKRIWQAKWIYLCLSPAFILLIGFMYVPALSGLYHSLYEWNPGGRSSFVGLANFRRILSDDYVGKGIVNLGILIVTGLLKAIVPPLFVAELIYHLKSKRLQYYFRTAFVTSMIVPAVALLLIWQNLYDPNVGLINRFLEAVGLDGLTNSWLGDPKTAIWAVIFIGFPFVGILQLLVLYSGLIGIPDELIEAAKMDGARLPRIIRSIHLPLLAGQFKFLIILTLIGVIQDFNAILIVTGGGPMDSTYVPALQMYYAATKFDELGYASALGVSMFFVILIITVVNMKFLRSSQE</sequence>
<proteinExistence type="inferred from homology"/>
<feature type="signal peptide" evidence="8">
    <location>
        <begin position="1"/>
        <end position="25"/>
    </location>
</feature>
<evidence type="ECO:0000259" key="9">
    <source>
        <dbReference type="PROSITE" id="PS50928"/>
    </source>
</evidence>
<dbReference type="PROSITE" id="PS50928">
    <property type="entry name" value="ABC_TM1"/>
    <property type="match status" value="1"/>
</dbReference>
<keyword evidence="5 7" id="KW-1133">Transmembrane helix</keyword>
<feature type="domain" description="ABC transmembrane type-1" evidence="9">
    <location>
        <begin position="414"/>
        <end position="630"/>
    </location>
</feature>
<keyword evidence="3" id="KW-1003">Cell membrane</keyword>
<evidence type="ECO:0000256" key="4">
    <source>
        <dbReference type="ARBA" id="ARBA00022692"/>
    </source>
</evidence>
<keyword evidence="6 7" id="KW-0472">Membrane</keyword>
<dbReference type="InterPro" id="IPR011047">
    <property type="entry name" value="Quinoprotein_ADH-like_sf"/>
</dbReference>
<dbReference type="Proteomes" id="UP001153404">
    <property type="component" value="Unassembled WGS sequence"/>
</dbReference>
<dbReference type="Pfam" id="PF12894">
    <property type="entry name" value="ANAPC4_WD40"/>
    <property type="match status" value="1"/>
</dbReference>
<protein>
    <submittedName>
        <fullName evidence="10">ABC transporter permease subunit</fullName>
    </submittedName>
</protein>
<evidence type="ECO:0000313" key="11">
    <source>
        <dbReference type="Proteomes" id="UP001153404"/>
    </source>
</evidence>
<evidence type="ECO:0000256" key="3">
    <source>
        <dbReference type="ARBA" id="ARBA00022475"/>
    </source>
</evidence>
<organism evidence="10 11">
    <name type="scientific">Cohnella rhizosphaerae</name>
    <dbReference type="NCBI Taxonomy" id="1457232"/>
    <lineage>
        <taxon>Bacteria</taxon>
        <taxon>Bacillati</taxon>
        <taxon>Bacillota</taxon>
        <taxon>Bacilli</taxon>
        <taxon>Bacillales</taxon>
        <taxon>Paenibacillaceae</taxon>
        <taxon>Cohnella</taxon>
    </lineage>
</organism>
<dbReference type="Gene3D" id="2.130.10.10">
    <property type="entry name" value="YVTN repeat-like/Quinoprotein amine dehydrogenase"/>
    <property type="match status" value="2"/>
</dbReference>
<gene>
    <name evidence="10" type="ORF">OMP40_17480</name>
</gene>
<feature type="transmembrane region" description="Helical" evidence="7">
    <location>
        <begin position="414"/>
        <end position="440"/>
    </location>
</feature>
<dbReference type="Pfam" id="PF13360">
    <property type="entry name" value="PQQ_2"/>
    <property type="match status" value="1"/>
</dbReference>
<dbReference type="InterPro" id="IPR024977">
    <property type="entry name" value="Apc4-like_WD40_dom"/>
</dbReference>
<dbReference type="Gene3D" id="1.10.3720.10">
    <property type="entry name" value="MetI-like"/>
    <property type="match status" value="1"/>
</dbReference>
<reference evidence="10" key="1">
    <citation type="submission" date="2022-10" db="EMBL/GenBank/DDBJ databases">
        <title>Comparative genomic analysis of Cohnella hashimotonis sp. nov., isolated from the International Space Station.</title>
        <authorList>
            <person name="Simpson A."/>
            <person name="Venkateswaran K."/>
        </authorList>
    </citation>
    <scope>NUCLEOTIDE SEQUENCE</scope>
    <source>
        <strain evidence="10">DSM 28161</strain>
    </source>
</reference>
<evidence type="ECO:0000256" key="2">
    <source>
        <dbReference type="ARBA" id="ARBA00022448"/>
    </source>
</evidence>
<dbReference type="InterPro" id="IPR001680">
    <property type="entry name" value="WD40_rpt"/>
</dbReference>
<comment type="caution">
    <text evidence="10">The sequence shown here is derived from an EMBL/GenBank/DDBJ whole genome shotgun (WGS) entry which is preliminary data.</text>
</comment>
<dbReference type="InterPro" id="IPR050809">
    <property type="entry name" value="UgpAE/MalFG_permease"/>
</dbReference>
<dbReference type="GO" id="GO:0005886">
    <property type="term" value="C:plasma membrane"/>
    <property type="evidence" value="ECO:0007669"/>
    <property type="project" value="UniProtKB-SubCell"/>
</dbReference>
<feature type="transmembrane region" description="Helical" evidence="7">
    <location>
        <begin position="449"/>
        <end position="470"/>
    </location>
</feature>
<feature type="chain" id="PRO_5040933776" evidence="8">
    <location>
        <begin position="26"/>
        <end position="639"/>
    </location>
</feature>
<feature type="transmembrane region" description="Helical" evidence="7">
    <location>
        <begin position="359"/>
        <end position="381"/>
    </location>
</feature>
<dbReference type="SUPFAM" id="SSF161098">
    <property type="entry name" value="MetI-like"/>
    <property type="match status" value="1"/>
</dbReference>
<feature type="transmembrane region" description="Helical" evidence="7">
    <location>
        <begin position="504"/>
        <end position="531"/>
    </location>
</feature>
<evidence type="ECO:0000256" key="6">
    <source>
        <dbReference type="ARBA" id="ARBA00023136"/>
    </source>
</evidence>
<dbReference type="EMBL" id="JAPDIA010000005">
    <property type="protein sequence ID" value="MDG0810957.1"/>
    <property type="molecule type" value="Genomic_DNA"/>
</dbReference>
<dbReference type="InterPro" id="IPR035906">
    <property type="entry name" value="MetI-like_sf"/>
</dbReference>
<name>A0A9X4QUX0_9BACL</name>
<dbReference type="GO" id="GO:0055085">
    <property type="term" value="P:transmembrane transport"/>
    <property type="evidence" value="ECO:0007669"/>
    <property type="project" value="InterPro"/>
</dbReference>
<dbReference type="InterPro" id="IPR002372">
    <property type="entry name" value="PQQ_rpt_dom"/>
</dbReference>
<evidence type="ECO:0000256" key="1">
    <source>
        <dbReference type="ARBA" id="ARBA00004651"/>
    </source>
</evidence>
<evidence type="ECO:0000256" key="5">
    <source>
        <dbReference type="ARBA" id="ARBA00022989"/>
    </source>
</evidence>
<dbReference type="InterPro" id="IPR015943">
    <property type="entry name" value="WD40/YVTN_repeat-like_dom_sf"/>
</dbReference>
<keyword evidence="11" id="KW-1185">Reference proteome</keyword>
<evidence type="ECO:0000256" key="7">
    <source>
        <dbReference type="RuleBase" id="RU363032"/>
    </source>
</evidence>
<feature type="transmembrane region" description="Helical" evidence="7">
    <location>
        <begin position="609"/>
        <end position="629"/>
    </location>
</feature>
<dbReference type="Pfam" id="PF00528">
    <property type="entry name" value="BPD_transp_1"/>
    <property type="match status" value="1"/>
</dbReference>
<evidence type="ECO:0000313" key="10">
    <source>
        <dbReference type="EMBL" id="MDG0810957.1"/>
    </source>
</evidence>
<dbReference type="SMART" id="SM00320">
    <property type="entry name" value="WD40"/>
    <property type="match status" value="4"/>
</dbReference>
<keyword evidence="2 7" id="KW-0813">Transport</keyword>
<dbReference type="PANTHER" id="PTHR43227:SF11">
    <property type="entry name" value="BLL4140 PROTEIN"/>
    <property type="match status" value="1"/>
</dbReference>
<feature type="transmembrane region" description="Helical" evidence="7">
    <location>
        <begin position="319"/>
        <end position="339"/>
    </location>
</feature>
<dbReference type="AlphaFoldDB" id="A0A9X4QUX0"/>
<dbReference type="SUPFAM" id="SSF50998">
    <property type="entry name" value="Quinoprotein alcohol dehydrogenase-like"/>
    <property type="match status" value="1"/>
</dbReference>